<dbReference type="Proteomes" id="UP001165653">
    <property type="component" value="Unassembled WGS sequence"/>
</dbReference>
<gene>
    <name evidence="2" type="ORF">OJ996_10020</name>
</gene>
<protein>
    <recommendedName>
        <fullName evidence="4">Polysaccharide lyase-like protein</fullName>
    </recommendedName>
</protein>
<sequence>MTSEPLPSVHRFPYIIFPILAATALADDVILNEGSRLSGTVTAMNPAGELSLESPLSFEPFHLRPEGIKRVEFSTPKTSIPDEHDAMLVLANGDQFACDLKAVDGDSVQVHTAFAGDLDIPRPLVGTVQLGVKPRKTIYKGPQSDNGWTIRNGWRFDGNMFVTDGNGTLARRFETPGSYAIKFRLAWRNTPNIQIFFADDLMETTGRTDRYHLSFDGSGLQLKRQIRGDSYPNKDMHSLRMDPADFSDSQIEIELRVDRKLSLVHLYVNGQPEGKYADPMKETPAGQGLMFYSKIAGDEIMTVQDLEIREWDASADRHRSETRGDETKDVVITRTSDRSTGEILGLKDDKVLYKSPHYPEPVELHTSEISTLFFARKPDQATAKAAPLKLDLRLRASLSIAACEFADDHFKVTHPLLGELEVKREAVARLDRKPVVEEPEEPEPEEAEEE</sequence>
<dbReference type="EMBL" id="JAPDDR010000004">
    <property type="protein sequence ID" value="MCW1913912.1"/>
    <property type="molecule type" value="Genomic_DNA"/>
</dbReference>
<evidence type="ECO:0000313" key="3">
    <source>
        <dbReference type="Proteomes" id="UP001165653"/>
    </source>
</evidence>
<dbReference type="RefSeq" id="WP_264513413.1">
    <property type="nucleotide sequence ID" value="NZ_JAPDDR010000004.1"/>
</dbReference>
<feature type="region of interest" description="Disordered" evidence="1">
    <location>
        <begin position="429"/>
        <end position="450"/>
    </location>
</feature>
<proteinExistence type="predicted"/>
<reference evidence="2" key="1">
    <citation type="submission" date="2022-10" db="EMBL/GenBank/DDBJ databases">
        <title>Luteolibacter sp. GHJ8, whole genome shotgun sequencing project.</title>
        <authorList>
            <person name="Zhao G."/>
            <person name="Shen L."/>
        </authorList>
    </citation>
    <scope>NUCLEOTIDE SEQUENCE</scope>
    <source>
        <strain evidence="2">GHJ8</strain>
    </source>
</reference>
<name>A0ABT3G252_9BACT</name>
<evidence type="ECO:0000256" key="1">
    <source>
        <dbReference type="SAM" id="MobiDB-lite"/>
    </source>
</evidence>
<keyword evidence="3" id="KW-1185">Reference proteome</keyword>
<evidence type="ECO:0000313" key="2">
    <source>
        <dbReference type="EMBL" id="MCW1913912.1"/>
    </source>
</evidence>
<evidence type="ECO:0008006" key="4">
    <source>
        <dbReference type="Google" id="ProtNLM"/>
    </source>
</evidence>
<organism evidence="2 3">
    <name type="scientific">Luteolibacter rhizosphaerae</name>
    <dbReference type="NCBI Taxonomy" id="2989719"/>
    <lineage>
        <taxon>Bacteria</taxon>
        <taxon>Pseudomonadati</taxon>
        <taxon>Verrucomicrobiota</taxon>
        <taxon>Verrucomicrobiia</taxon>
        <taxon>Verrucomicrobiales</taxon>
        <taxon>Verrucomicrobiaceae</taxon>
        <taxon>Luteolibacter</taxon>
    </lineage>
</organism>
<accession>A0ABT3G252</accession>
<feature type="compositionally biased region" description="Acidic residues" evidence="1">
    <location>
        <begin position="437"/>
        <end position="450"/>
    </location>
</feature>
<comment type="caution">
    <text evidence="2">The sequence shown here is derived from an EMBL/GenBank/DDBJ whole genome shotgun (WGS) entry which is preliminary data.</text>
</comment>